<dbReference type="PROSITE" id="PS50297">
    <property type="entry name" value="ANK_REP_REGION"/>
    <property type="match status" value="1"/>
</dbReference>
<evidence type="ECO:0000256" key="1">
    <source>
        <dbReference type="PROSITE-ProRule" id="PRU00023"/>
    </source>
</evidence>
<reference evidence="3 4" key="1">
    <citation type="submission" date="2024-01" db="EMBL/GenBank/DDBJ databases">
        <title>The genome of the rayed Mediterranean limpet Patella caerulea (Linnaeus, 1758).</title>
        <authorList>
            <person name="Anh-Thu Weber A."/>
            <person name="Halstead-Nussloch G."/>
        </authorList>
    </citation>
    <scope>NUCLEOTIDE SEQUENCE [LARGE SCALE GENOMIC DNA]</scope>
    <source>
        <strain evidence="3">AATW-2023a</strain>
        <tissue evidence="3">Whole specimen</tissue>
    </source>
</reference>
<dbReference type="InterPro" id="IPR036770">
    <property type="entry name" value="Ankyrin_rpt-contain_sf"/>
</dbReference>
<dbReference type="EMBL" id="JAZGQO010000021">
    <property type="protein sequence ID" value="KAK6166836.1"/>
    <property type="molecule type" value="Genomic_DNA"/>
</dbReference>
<dbReference type="PANTHER" id="PTHR24172">
    <property type="entry name" value="ANK_REP_REGION DOMAIN-CONTAINING PROTEIN"/>
    <property type="match status" value="1"/>
</dbReference>
<comment type="caution">
    <text evidence="3">The sequence shown here is derived from an EMBL/GenBank/DDBJ whole genome shotgun (WGS) entry which is preliminary data.</text>
</comment>
<dbReference type="PROSITE" id="PS50088">
    <property type="entry name" value="ANK_REPEAT"/>
    <property type="match status" value="1"/>
</dbReference>
<evidence type="ECO:0000256" key="2">
    <source>
        <dbReference type="SAM" id="MobiDB-lite"/>
    </source>
</evidence>
<dbReference type="SMART" id="SM00248">
    <property type="entry name" value="ANK"/>
    <property type="match status" value="2"/>
</dbReference>
<evidence type="ECO:0000313" key="3">
    <source>
        <dbReference type="EMBL" id="KAK6166836.1"/>
    </source>
</evidence>
<dbReference type="AlphaFoldDB" id="A0AAN8GA61"/>
<feature type="region of interest" description="Disordered" evidence="2">
    <location>
        <begin position="172"/>
        <end position="205"/>
    </location>
</feature>
<protein>
    <submittedName>
        <fullName evidence="3">Uncharacterized protein</fullName>
    </submittedName>
</protein>
<feature type="repeat" description="ANK" evidence="1">
    <location>
        <begin position="82"/>
        <end position="105"/>
    </location>
</feature>
<keyword evidence="4" id="KW-1185">Reference proteome</keyword>
<organism evidence="3 4">
    <name type="scientific">Patella caerulea</name>
    <name type="common">Rayed Mediterranean limpet</name>
    <dbReference type="NCBI Taxonomy" id="87958"/>
    <lineage>
        <taxon>Eukaryota</taxon>
        <taxon>Metazoa</taxon>
        <taxon>Spiralia</taxon>
        <taxon>Lophotrochozoa</taxon>
        <taxon>Mollusca</taxon>
        <taxon>Gastropoda</taxon>
        <taxon>Patellogastropoda</taxon>
        <taxon>Patelloidea</taxon>
        <taxon>Patellidae</taxon>
        <taxon>Patella</taxon>
    </lineage>
</organism>
<evidence type="ECO:0000313" key="4">
    <source>
        <dbReference type="Proteomes" id="UP001347796"/>
    </source>
</evidence>
<dbReference type="SUPFAM" id="SSF48403">
    <property type="entry name" value="Ankyrin repeat"/>
    <property type="match status" value="1"/>
</dbReference>
<feature type="compositionally biased region" description="Low complexity" evidence="2">
    <location>
        <begin position="177"/>
        <end position="192"/>
    </location>
</feature>
<sequence>MIEQEKLEALQQLLLDGYDKLGVVLSQVSTDGLPDEVTDFLKAVPDFQAKISQAFKAVESGVLRDVAQYLDRKKIALAKDIYGRSPLHIAVLIENKEIVEYIIKHYPTAVKCRDNLNRTPLHYASALSEEITNILTSTSADQQAKDVKDRIPEYYLTEKSEIQKIQIAFRTGKADNSDTTQTETESEQVAEQSKTETEQVTSATE</sequence>
<dbReference type="PANTHER" id="PTHR24172:SF4">
    <property type="entry name" value="ANK_REP_REGION DOMAIN-CONTAINING PROTEIN"/>
    <property type="match status" value="1"/>
</dbReference>
<proteinExistence type="predicted"/>
<accession>A0AAN8GA61</accession>
<gene>
    <name evidence="3" type="ORF">SNE40_023450</name>
</gene>
<name>A0AAN8GA61_PATCE</name>
<dbReference type="Gene3D" id="1.25.40.20">
    <property type="entry name" value="Ankyrin repeat-containing domain"/>
    <property type="match status" value="1"/>
</dbReference>
<dbReference type="Proteomes" id="UP001347796">
    <property type="component" value="Unassembled WGS sequence"/>
</dbReference>
<dbReference type="InterPro" id="IPR002110">
    <property type="entry name" value="Ankyrin_rpt"/>
</dbReference>
<dbReference type="Pfam" id="PF12796">
    <property type="entry name" value="Ank_2"/>
    <property type="match status" value="1"/>
</dbReference>
<keyword evidence="1" id="KW-0040">ANK repeat</keyword>